<evidence type="ECO:0000256" key="6">
    <source>
        <dbReference type="ARBA" id="ARBA00037281"/>
    </source>
</evidence>
<keyword evidence="13" id="KW-1185">Reference proteome</keyword>
<keyword evidence="5" id="KW-0472">Membrane</keyword>
<evidence type="ECO:0000256" key="7">
    <source>
        <dbReference type="ARBA" id="ARBA00037904"/>
    </source>
</evidence>
<evidence type="ECO:0000313" key="12">
    <source>
        <dbReference type="EMBL" id="MBA8814495.1"/>
    </source>
</evidence>
<reference evidence="11 13" key="1">
    <citation type="submission" date="2019-07" db="EMBL/GenBank/DDBJ databases">
        <title>Whole genome shotgun sequence of Frigoribacterium faeni NBRC 103066.</title>
        <authorList>
            <person name="Hosoyama A."/>
            <person name="Uohara A."/>
            <person name="Ohji S."/>
            <person name="Ichikawa N."/>
        </authorList>
    </citation>
    <scope>NUCLEOTIDE SEQUENCE [LARGE SCALE GENOMIC DNA]</scope>
    <source>
        <strain evidence="11 13">NBRC 103066</strain>
    </source>
</reference>
<evidence type="ECO:0000256" key="4">
    <source>
        <dbReference type="ARBA" id="ARBA00022679"/>
    </source>
</evidence>
<dbReference type="EMBL" id="BJUV01000032">
    <property type="protein sequence ID" value="GEK84300.1"/>
    <property type="molecule type" value="Genomic_DNA"/>
</dbReference>
<reference evidence="12 14" key="2">
    <citation type="submission" date="2020-07" db="EMBL/GenBank/DDBJ databases">
        <title>Sequencing the genomes of 1000 actinobacteria strains.</title>
        <authorList>
            <person name="Klenk H.-P."/>
        </authorList>
    </citation>
    <scope>NUCLEOTIDE SEQUENCE [LARGE SCALE GENOMIC DNA]</scope>
    <source>
        <strain evidence="12 14">DSM 10309</strain>
    </source>
</reference>
<evidence type="ECO:0000256" key="9">
    <source>
        <dbReference type="ARBA" id="ARBA00040345"/>
    </source>
</evidence>
<evidence type="ECO:0000313" key="14">
    <source>
        <dbReference type="Proteomes" id="UP000522688"/>
    </source>
</evidence>
<comment type="function">
    <text evidence="6">Catalyzes the glycosylation of 4,4'-diaponeurosporenoate, i.e. the esterification of glucose at the C1'' position with the carboxyl group of 4,4'-diaponeurosporenic acid, to form glycosyl-4,4'-diaponeurosporenoate. This is a step in the biosynthesis of staphyloxanthin, an orange pigment present in most staphylococci strains.</text>
</comment>
<feature type="domain" description="Glycosyltransferase 2-like" evidence="10">
    <location>
        <begin position="11"/>
        <end position="143"/>
    </location>
</feature>
<accession>A0A7W3JKK3</accession>
<dbReference type="InterPro" id="IPR001173">
    <property type="entry name" value="Glyco_trans_2-like"/>
</dbReference>
<dbReference type="Proteomes" id="UP000321154">
    <property type="component" value="Unassembled WGS sequence"/>
</dbReference>
<comment type="pathway">
    <text evidence="7">Carotenoid biosynthesis; staphyloxanthin biosynthesis; staphyloxanthin from farnesyl diphosphate: step 4/5.</text>
</comment>
<dbReference type="InterPro" id="IPR029044">
    <property type="entry name" value="Nucleotide-diphossugar_trans"/>
</dbReference>
<dbReference type="PANTHER" id="PTHR43646:SF2">
    <property type="entry name" value="GLYCOSYLTRANSFERASE 2-LIKE DOMAIN-CONTAINING PROTEIN"/>
    <property type="match status" value="1"/>
</dbReference>
<evidence type="ECO:0000256" key="2">
    <source>
        <dbReference type="ARBA" id="ARBA00022475"/>
    </source>
</evidence>
<dbReference type="SUPFAM" id="SSF53448">
    <property type="entry name" value="Nucleotide-diphospho-sugar transferases"/>
    <property type="match status" value="1"/>
</dbReference>
<evidence type="ECO:0000313" key="11">
    <source>
        <dbReference type="EMBL" id="GEK84300.1"/>
    </source>
</evidence>
<keyword evidence="2" id="KW-1003">Cell membrane</keyword>
<evidence type="ECO:0000259" key="10">
    <source>
        <dbReference type="Pfam" id="PF00535"/>
    </source>
</evidence>
<comment type="similarity">
    <text evidence="8">Belongs to the glycosyltransferase 2 family. CrtQ subfamily.</text>
</comment>
<gene>
    <name evidence="11" type="primary">gtrB</name>
    <name evidence="12" type="ORF">FB463_002768</name>
    <name evidence="11" type="ORF">FFA01_26090</name>
</gene>
<evidence type="ECO:0000256" key="5">
    <source>
        <dbReference type="ARBA" id="ARBA00023136"/>
    </source>
</evidence>
<protein>
    <recommendedName>
        <fullName evidence="9">4,4'-diaponeurosporenoate glycosyltransferase</fullName>
    </recommendedName>
</protein>
<dbReference type="OrthoDB" id="9777873at2"/>
<dbReference type="PANTHER" id="PTHR43646">
    <property type="entry name" value="GLYCOSYLTRANSFERASE"/>
    <property type="match status" value="1"/>
</dbReference>
<dbReference type="GO" id="GO:0016757">
    <property type="term" value="F:glycosyltransferase activity"/>
    <property type="evidence" value="ECO:0007669"/>
    <property type="project" value="UniProtKB-KW"/>
</dbReference>
<comment type="subcellular location">
    <subcellularLocation>
        <location evidence="1">Cell membrane</location>
    </subcellularLocation>
</comment>
<organism evidence="12 14">
    <name type="scientific">Frigoribacterium faeni</name>
    <dbReference type="NCBI Taxonomy" id="145483"/>
    <lineage>
        <taxon>Bacteria</taxon>
        <taxon>Bacillati</taxon>
        <taxon>Actinomycetota</taxon>
        <taxon>Actinomycetes</taxon>
        <taxon>Micrococcales</taxon>
        <taxon>Microbacteriaceae</taxon>
        <taxon>Frigoribacterium</taxon>
    </lineage>
</organism>
<dbReference type="Gene3D" id="3.90.550.10">
    <property type="entry name" value="Spore Coat Polysaccharide Biosynthesis Protein SpsA, Chain A"/>
    <property type="match status" value="1"/>
</dbReference>
<keyword evidence="4 12" id="KW-0808">Transferase</keyword>
<comment type="caution">
    <text evidence="12">The sequence shown here is derived from an EMBL/GenBank/DDBJ whole genome shotgun (WGS) entry which is preliminary data.</text>
</comment>
<dbReference type="GO" id="GO:0005886">
    <property type="term" value="C:plasma membrane"/>
    <property type="evidence" value="ECO:0007669"/>
    <property type="project" value="UniProtKB-SubCell"/>
</dbReference>
<dbReference type="Pfam" id="PF00535">
    <property type="entry name" value="Glycos_transf_2"/>
    <property type="match status" value="1"/>
</dbReference>
<evidence type="ECO:0000256" key="1">
    <source>
        <dbReference type="ARBA" id="ARBA00004236"/>
    </source>
</evidence>
<sequence>MTGPRLLGVAVVVPARNEAELIARCLASLAVAREHLRAEIPELRVLTVVVADDCTDDTAAIARRDPDVTVVETRGRAVGVARAAGVEVAVHRLVDEGVDEPAIWIANTDADSVVPPNWLSAQLALADDGADVMVGTVRPDFADLSAEQIAAWTARHTPGRPNGHVHGANLGVRASAYRSAGGFDPLDLHEDVVLVERLRATPGVAVVASDAGEVLTSGRRVGRTRGGYAGYLAVDLLT</sequence>
<evidence type="ECO:0000313" key="13">
    <source>
        <dbReference type="Proteomes" id="UP000321154"/>
    </source>
</evidence>
<keyword evidence="3" id="KW-0328">Glycosyltransferase</keyword>
<proteinExistence type="inferred from homology"/>
<dbReference type="Proteomes" id="UP000522688">
    <property type="component" value="Unassembled WGS sequence"/>
</dbReference>
<evidence type="ECO:0000256" key="3">
    <source>
        <dbReference type="ARBA" id="ARBA00022676"/>
    </source>
</evidence>
<dbReference type="RefSeq" id="WP_146856626.1">
    <property type="nucleotide sequence ID" value="NZ_BAAAHR010000004.1"/>
</dbReference>
<name>A0A7W3JKK3_9MICO</name>
<dbReference type="AlphaFoldDB" id="A0A7W3JKK3"/>
<dbReference type="EMBL" id="JACGWW010000005">
    <property type="protein sequence ID" value="MBA8814495.1"/>
    <property type="molecule type" value="Genomic_DNA"/>
</dbReference>
<evidence type="ECO:0000256" key="8">
    <source>
        <dbReference type="ARBA" id="ARBA00038120"/>
    </source>
</evidence>